<dbReference type="InterPro" id="IPR013656">
    <property type="entry name" value="PAS_4"/>
</dbReference>
<dbReference type="PROSITE" id="PS50113">
    <property type="entry name" value="PAC"/>
    <property type="match status" value="1"/>
</dbReference>
<dbReference type="NCBIfam" id="TIGR00229">
    <property type="entry name" value="sensory_box"/>
    <property type="match status" value="3"/>
</dbReference>
<keyword evidence="3" id="KW-0597">Phosphoprotein</keyword>
<dbReference type="InterPro" id="IPR035965">
    <property type="entry name" value="PAS-like_dom_sf"/>
</dbReference>
<name>A0A6J7DHE1_9ZZZZ</name>
<dbReference type="SMART" id="SM00086">
    <property type="entry name" value="PAC"/>
    <property type="match status" value="2"/>
</dbReference>
<comment type="catalytic activity">
    <reaction evidence="1">
        <text>ATP + protein L-histidine = ADP + protein N-phospho-L-histidine.</text>
        <dbReference type="EC" id="2.7.13.3"/>
    </reaction>
</comment>
<dbReference type="InterPro" id="IPR013655">
    <property type="entry name" value="PAS_fold_3"/>
</dbReference>
<organism evidence="8">
    <name type="scientific">freshwater metagenome</name>
    <dbReference type="NCBI Taxonomy" id="449393"/>
    <lineage>
        <taxon>unclassified sequences</taxon>
        <taxon>metagenomes</taxon>
        <taxon>ecological metagenomes</taxon>
    </lineage>
</organism>
<dbReference type="Gene3D" id="3.30.450.20">
    <property type="entry name" value="PAS domain"/>
    <property type="match status" value="3"/>
</dbReference>
<keyword evidence="5" id="KW-0418">Kinase</keyword>
<reference evidence="8" key="1">
    <citation type="submission" date="2020-05" db="EMBL/GenBank/DDBJ databases">
        <authorList>
            <person name="Chiriac C."/>
            <person name="Salcher M."/>
            <person name="Ghai R."/>
            <person name="Kavagutti S V."/>
        </authorList>
    </citation>
    <scope>NUCLEOTIDE SEQUENCE</scope>
</reference>
<dbReference type="SMART" id="SM00091">
    <property type="entry name" value="PAS"/>
    <property type="match status" value="2"/>
</dbReference>
<dbReference type="InterPro" id="IPR013767">
    <property type="entry name" value="PAS_fold"/>
</dbReference>
<dbReference type="Pfam" id="PF08448">
    <property type="entry name" value="PAS_4"/>
    <property type="match status" value="1"/>
</dbReference>
<dbReference type="GO" id="GO:0004673">
    <property type="term" value="F:protein histidine kinase activity"/>
    <property type="evidence" value="ECO:0007669"/>
    <property type="project" value="UniProtKB-EC"/>
</dbReference>
<dbReference type="PROSITE" id="PS50112">
    <property type="entry name" value="PAS"/>
    <property type="match status" value="2"/>
</dbReference>
<proteinExistence type="predicted"/>
<evidence type="ECO:0000256" key="3">
    <source>
        <dbReference type="ARBA" id="ARBA00022553"/>
    </source>
</evidence>
<evidence type="ECO:0000313" key="8">
    <source>
        <dbReference type="EMBL" id="CAB4869811.1"/>
    </source>
</evidence>
<dbReference type="Pfam" id="PF00989">
    <property type="entry name" value="PAS"/>
    <property type="match status" value="1"/>
</dbReference>
<keyword evidence="4" id="KW-0808">Transferase</keyword>
<dbReference type="EC" id="2.7.13.3" evidence="2"/>
<dbReference type="Pfam" id="PF08447">
    <property type="entry name" value="PAS_3"/>
    <property type="match status" value="1"/>
</dbReference>
<dbReference type="InterPro" id="IPR052162">
    <property type="entry name" value="Sensor_kinase/Photoreceptor"/>
</dbReference>
<dbReference type="Gene3D" id="2.10.70.100">
    <property type="match status" value="1"/>
</dbReference>
<evidence type="ECO:0000256" key="2">
    <source>
        <dbReference type="ARBA" id="ARBA00012438"/>
    </source>
</evidence>
<feature type="domain" description="PAS" evidence="6">
    <location>
        <begin position="13"/>
        <end position="78"/>
    </location>
</feature>
<evidence type="ECO:0000256" key="5">
    <source>
        <dbReference type="ARBA" id="ARBA00022777"/>
    </source>
</evidence>
<dbReference type="EMBL" id="CAFBLQ010000056">
    <property type="protein sequence ID" value="CAB4869811.1"/>
    <property type="molecule type" value="Genomic_DNA"/>
</dbReference>
<sequence>MRVPTPVPAHPSERLFELAVDAMLVCRMDGAVCAANPAAGRLSGCDPGALIGRGLPSLVAPRDRRRVRALLALAAGERAPQAGELRLRVHHREGQHLWAQIRVAIDREAGLIYVVAREAHSAVLAEQELLAARTRLAEVEQLAALGSWEWIVHEDRVSWSDELARIHGHRPATTDRAWDLHLEGVHPEDRERLARAVGQVLADGDAANLEHRIVRPDGEIRTVSARVEVVAEAGGHPILVRGSCRDVTETRRVADAQRAAEQLFRRAFDDAPIGMALVDLDGRWLRINRSLAAMTGRTEVELRATTLRGLAHPEDADLTAPFDHELASGRRRSYAVEQRWMRGDADVMRVLVHASLLHGDGDRPMNILIQAIDLGGTPRLEIRRTPRSGRPVRTLRVVEPAG</sequence>
<evidence type="ECO:0000259" key="6">
    <source>
        <dbReference type="PROSITE" id="PS50112"/>
    </source>
</evidence>
<protein>
    <recommendedName>
        <fullName evidence="2">histidine kinase</fullName>
        <ecNumber evidence="2">2.7.13.3</ecNumber>
    </recommendedName>
</protein>
<dbReference type="SUPFAM" id="SSF55785">
    <property type="entry name" value="PYP-like sensor domain (PAS domain)"/>
    <property type="match status" value="3"/>
</dbReference>
<dbReference type="AlphaFoldDB" id="A0A6J7DHE1"/>
<evidence type="ECO:0000256" key="1">
    <source>
        <dbReference type="ARBA" id="ARBA00000085"/>
    </source>
</evidence>
<dbReference type="PANTHER" id="PTHR43304:SF1">
    <property type="entry name" value="PAC DOMAIN-CONTAINING PROTEIN"/>
    <property type="match status" value="1"/>
</dbReference>
<dbReference type="InterPro" id="IPR000700">
    <property type="entry name" value="PAS-assoc_C"/>
</dbReference>
<gene>
    <name evidence="8" type="ORF">UFOPK3423_00677</name>
</gene>
<dbReference type="PANTHER" id="PTHR43304">
    <property type="entry name" value="PHYTOCHROME-LIKE PROTEIN CPH1"/>
    <property type="match status" value="1"/>
</dbReference>
<dbReference type="CDD" id="cd00130">
    <property type="entry name" value="PAS"/>
    <property type="match status" value="3"/>
</dbReference>
<evidence type="ECO:0000259" key="7">
    <source>
        <dbReference type="PROSITE" id="PS50113"/>
    </source>
</evidence>
<dbReference type="GO" id="GO:0006355">
    <property type="term" value="P:regulation of DNA-templated transcription"/>
    <property type="evidence" value="ECO:0007669"/>
    <property type="project" value="InterPro"/>
</dbReference>
<evidence type="ECO:0000256" key="4">
    <source>
        <dbReference type="ARBA" id="ARBA00022679"/>
    </source>
</evidence>
<dbReference type="InterPro" id="IPR000014">
    <property type="entry name" value="PAS"/>
</dbReference>
<feature type="domain" description="PAS" evidence="6">
    <location>
        <begin position="260"/>
        <end position="315"/>
    </location>
</feature>
<accession>A0A6J7DHE1</accession>
<feature type="domain" description="PAC" evidence="7">
    <location>
        <begin position="207"/>
        <end position="259"/>
    </location>
</feature>
<dbReference type="InterPro" id="IPR001610">
    <property type="entry name" value="PAC"/>
</dbReference>